<accession>B2JWU1</accession>
<keyword evidence="11" id="KW-1185">Reference proteome</keyword>
<evidence type="ECO:0000256" key="2">
    <source>
        <dbReference type="ARBA" id="ARBA00022448"/>
    </source>
</evidence>
<dbReference type="InterPro" id="IPR018107">
    <property type="entry name" value="Na-dicarboxylate_symporter_CS"/>
</dbReference>
<evidence type="ECO:0000256" key="4">
    <source>
        <dbReference type="ARBA" id="ARBA00022692"/>
    </source>
</evidence>
<comment type="function">
    <text evidence="8">Responsible for the transport of dicarboxylates such as succinate, fumarate, and malate from the periplasm across the membrane.</text>
</comment>
<dbReference type="GO" id="GO:0070778">
    <property type="term" value="P:L-aspartate transmembrane transport"/>
    <property type="evidence" value="ECO:0007669"/>
    <property type="project" value="TreeGrafter"/>
</dbReference>
<evidence type="ECO:0000256" key="1">
    <source>
        <dbReference type="ARBA" id="ARBA00004651"/>
    </source>
</evidence>
<protein>
    <submittedName>
        <fullName evidence="10">Sodium:dicarboxylate symporter</fullName>
    </submittedName>
</protein>
<keyword evidence="10" id="KW-0614">Plasmid</keyword>
<dbReference type="HOGENOM" id="CLU_019375_7_0_4"/>
<dbReference type="AlphaFoldDB" id="B2JWU1"/>
<dbReference type="InterPro" id="IPR036458">
    <property type="entry name" value="Na:dicarbo_symporter_sf"/>
</dbReference>
<sequence>MLVSRFRKTLSKLYVQVLIGIVAGIVVGHCYPDIGSQLKPLGDLFIKLIRMLLAPIIFASVVVGIARMNDLHEAGRVGVKAVLYFEIASTIALVAGMVVVNMIKPGSGMNIDPAHIDSAAITTYTHAAQQHGMLDFFMSIVPNSVVGAFANGEMLPIIFFSVLLAISLARLGPRTAPFVDMLDMFLQGMFGVVRIVMYVAPIGAFGGMAFTIGRYGIGTLASFGELMLCLYLTSIFFVVVVLGLVMRMCGLSLWKYLRYIRDEILITLGTASTEAVLPHMLIKMEKMGCSRPVVGMVLPTGYTFNADGTAIYLTMAALFIAQAMNVHLSIWDQLLVLGVLLLTSKGSAGVAGAGFVALAATLASMHKIPVEGLVLLLGVDRFLNEARAVTNLIGNGVATVVVARWEGQLDMTRARAVLNRERTPDHEGREPLAQPATEMAAASASAREAAVRSNVH</sequence>
<feature type="transmembrane region" description="Helical" evidence="9">
    <location>
        <begin position="334"/>
        <end position="360"/>
    </location>
</feature>
<feature type="transmembrane region" description="Helical" evidence="9">
    <location>
        <begin position="223"/>
        <end position="244"/>
    </location>
</feature>
<keyword evidence="2" id="KW-0813">Transport</keyword>
<dbReference type="PANTHER" id="PTHR42865:SF1">
    <property type="entry name" value="AEROBIC C4-DICARBOXYLATE TRANSPORT PROTEIN"/>
    <property type="match status" value="1"/>
</dbReference>
<dbReference type="GO" id="GO:0015366">
    <property type="term" value="F:malate:proton symporter activity"/>
    <property type="evidence" value="ECO:0007669"/>
    <property type="project" value="TreeGrafter"/>
</dbReference>
<dbReference type="Proteomes" id="UP000001192">
    <property type="component" value="Plasmid pBPHY01"/>
</dbReference>
<reference evidence="11" key="1">
    <citation type="journal article" date="2014" name="Stand. Genomic Sci.">
        <title>Complete genome sequence of Burkholderia phymatum STM815(T), a broad host range and efficient nitrogen-fixing symbiont of Mimosa species.</title>
        <authorList>
            <person name="Moulin L."/>
            <person name="Klonowska A."/>
            <person name="Caroline B."/>
            <person name="Booth K."/>
            <person name="Vriezen J.A."/>
            <person name="Melkonian R."/>
            <person name="James E.K."/>
            <person name="Young J.P."/>
            <person name="Bena G."/>
            <person name="Hauser L."/>
            <person name="Land M."/>
            <person name="Kyrpides N."/>
            <person name="Bruce D."/>
            <person name="Chain P."/>
            <person name="Copeland A."/>
            <person name="Pitluck S."/>
            <person name="Woyke T."/>
            <person name="Lizotte-Waniewski M."/>
            <person name="Bristow J."/>
            <person name="Riley M."/>
        </authorList>
    </citation>
    <scope>NUCLEOTIDE SEQUENCE [LARGE SCALE GENOMIC DNA]</scope>
    <source>
        <strain evidence="11">DSM 17167 / CIP 108236 / LMG 21445 / STM815</strain>
        <plasmid evidence="11">Plasmid pBPHY01</plasmid>
    </source>
</reference>
<proteinExistence type="predicted"/>
<feature type="transmembrane region" description="Helical" evidence="9">
    <location>
        <begin position="302"/>
        <end position="322"/>
    </location>
</feature>
<dbReference type="PROSITE" id="PS00713">
    <property type="entry name" value="NA_DICARBOXYL_SYMP_1"/>
    <property type="match status" value="1"/>
</dbReference>
<evidence type="ECO:0000313" key="11">
    <source>
        <dbReference type="Proteomes" id="UP000001192"/>
    </source>
</evidence>
<dbReference type="EMBL" id="CP001045">
    <property type="protein sequence ID" value="ACC75418.1"/>
    <property type="molecule type" value="Genomic_DNA"/>
</dbReference>
<keyword evidence="5" id="KW-0769">Symport</keyword>
<dbReference type="Pfam" id="PF00375">
    <property type="entry name" value="SDF"/>
    <property type="match status" value="1"/>
</dbReference>
<feature type="transmembrane region" description="Helical" evidence="9">
    <location>
        <begin position="81"/>
        <end position="103"/>
    </location>
</feature>
<evidence type="ECO:0000256" key="3">
    <source>
        <dbReference type="ARBA" id="ARBA00022475"/>
    </source>
</evidence>
<evidence type="ECO:0000256" key="9">
    <source>
        <dbReference type="SAM" id="Phobius"/>
    </source>
</evidence>
<feature type="transmembrane region" description="Helical" evidence="9">
    <location>
        <begin position="12"/>
        <end position="31"/>
    </location>
</feature>
<dbReference type="NCBIfam" id="NF002461">
    <property type="entry name" value="PRK01663.1"/>
    <property type="match status" value="1"/>
</dbReference>
<organism evidence="10 11">
    <name type="scientific">Paraburkholderia phymatum (strain DSM 17167 / CIP 108236 / LMG 21445 / STM815)</name>
    <name type="common">Burkholderia phymatum</name>
    <dbReference type="NCBI Taxonomy" id="391038"/>
    <lineage>
        <taxon>Bacteria</taxon>
        <taxon>Pseudomonadati</taxon>
        <taxon>Pseudomonadota</taxon>
        <taxon>Betaproteobacteria</taxon>
        <taxon>Burkholderiales</taxon>
        <taxon>Burkholderiaceae</taxon>
        <taxon>Paraburkholderia</taxon>
    </lineage>
</organism>
<dbReference type="GO" id="GO:0005886">
    <property type="term" value="C:plasma membrane"/>
    <property type="evidence" value="ECO:0007669"/>
    <property type="project" value="UniProtKB-SubCell"/>
</dbReference>
<dbReference type="FunFam" id="1.10.3860.10:FF:000001">
    <property type="entry name" value="C4-dicarboxylate transport protein"/>
    <property type="match status" value="1"/>
</dbReference>
<evidence type="ECO:0000313" key="10">
    <source>
        <dbReference type="EMBL" id="ACC75418.1"/>
    </source>
</evidence>
<evidence type="ECO:0000256" key="6">
    <source>
        <dbReference type="ARBA" id="ARBA00022989"/>
    </source>
</evidence>
<dbReference type="InterPro" id="IPR001991">
    <property type="entry name" value="Na-dicarboxylate_symporter"/>
</dbReference>
<dbReference type="GO" id="GO:0015138">
    <property type="term" value="F:fumarate transmembrane transporter activity"/>
    <property type="evidence" value="ECO:0007669"/>
    <property type="project" value="TreeGrafter"/>
</dbReference>
<feature type="transmembrane region" description="Helical" evidence="9">
    <location>
        <begin position="51"/>
        <end position="69"/>
    </location>
</feature>
<keyword evidence="6 9" id="KW-1133">Transmembrane helix</keyword>
<dbReference type="SUPFAM" id="SSF118215">
    <property type="entry name" value="Proton glutamate symport protein"/>
    <property type="match status" value="1"/>
</dbReference>
<keyword evidence="3" id="KW-1003">Cell membrane</keyword>
<keyword evidence="4 9" id="KW-0812">Transmembrane</keyword>
<dbReference type="RefSeq" id="WP_012405577.1">
    <property type="nucleotide sequence ID" value="NC_010625.1"/>
</dbReference>
<dbReference type="PANTHER" id="PTHR42865">
    <property type="entry name" value="PROTON/GLUTAMATE-ASPARTATE SYMPORTER"/>
    <property type="match status" value="1"/>
</dbReference>
<evidence type="ECO:0000256" key="7">
    <source>
        <dbReference type="ARBA" id="ARBA00023136"/>
    </source>
</evidence>
<feature type="transmembrane region" description="Helical" evidence="9">
    <location>
        <begin position="154"/>
        <end position="171"/>
    </location>
</feature>
<name>B2JWU1_PARP8</name>
<geneLocation type="plasmid" evidence="10 11">
    <name>pBPHY01</name>
</geneLocation>
<dbReference type="PRINTS" id="PR00173">
    <property type="entry name" value="EDTRNSPORT"/>
</dbReference>
<gene>
    <name evidence="10" type="ordered locus">Bphy_6387</name>
</gene>
<dbReference type="OrthoDB" id="9766690at2"/>
<feature type="transmembrane region" description="Helical" evidence="9">
    <location>
        <begin position="192"/>
        <end position="217"/>
    </location>
</feature>
<dbReference type="KEGG" id="bph:Bphy_6387"/>
<dbReference type="Gene3D" id="1.10.3860.10">
    <property type="entry name" value="Sodium:dicarboxylate symporter"/>
    <property type="match status" value="1"/>
</dbReference>
<evidence type="ECO:0000256" key="5">
    <source>
        <dbReference type="ARBA" id="ARBA00022847"/>
    </source>
</evidence>
<feature type="transmembrane region" description="Helical" evidence="9">
    <location>
        <begin position="264"/>
        <end position="282"/>
    </location>
</feature>
<evidence type="ECO:0000256" key="8">
    <source>
        <dbReference type="ARBA" id="ARBA00053346"/>
    </source>
</evidence>
<comment type="subcellular location">
    <subcellularLocation>
        <location evidence="1">Cell membrane</location>
        <topology evidence="1">Multi-pass membrane protein</topology>
    </subcellularLocation>
</comment>
<keyword evidence="7 9" id="KW-0472">Membrane</keyword>
<dbReference type="GO" id="GO:0015141">
    <property type="term" value="F:succinate transmembrane transporter activity"/>
    <property type="evidence" value="ECO:0007669"/>
    <property type="project" value="TreeGrafter"/>
</dbReference>